<dbReference type="Proteomes" id="UP000812961">
    <property type="component" value="Unassembled WGS sequence"/>
</dbReference>
<gene>
    <name evidence="2" type="ORF">K1Y79_03755</name>
</gene>
<accession>A0ABS7G736</accession>
<comment type="caution">
    <text evidence="2">The sequence shown here is derived from an EMBL/GenBank/DDBJ whole genome shotgun (WGS) entry which is preliminary data.</text>
</comment>
<sequence>MYVQNRVKQAYHSLIAREKALIDEWTPDAALVDWNKEKRRQLQKILMVYGNTTNRQERDSLLMVKSKYNELNKILFNRPNRWIRFVVAMIRRPLMSASFKRLQEENRCSLRSQLGKMNVPLDEERLSQYSTFGGTEAQMEINKWIGGDYKMRLEYKIQRDDYGKLEVVGVQAKLFERNDSQSKASVNIDFKETGQLNMADLQVLLTGNAILKKESLFIGSKALWLQVVYEHGEGMVKFMEADDKMKSELLDLPIACSVNVKKVEAQLNSGKTVQVLLTNGQTVNLSADPFREKALKVADSTGIILDISSLKKTGEARIISMHTNTTQSLNKEQETSRNHNNNLSIS</sequence>
<feature type="region of interest" description="Disordered" evidence="1">
    <location>
        <begin position="323"/>
        <end position="346"/>
    </location>
</feature>
<name>A0ABS7G736_9BACT</name>
<protein>
    <submittedName>
        <fullName evidence="2">Uncharacterized protein</fullName>
    </submittedName>
</protein>
<evidence type="ECO:0000313" key="2">
    <source>
        <dbReference type="EMBL" id="MBW8683439.1"/>
    </source>
</evidence>
<organism evidence="2 3">
    <name type="scientific">Chitinophaga rhizophila</name>
    <dbReference type="NCBI Taxonomy" id="2866212"/>
    <lineage>
        <taxon>Bacteria</taxon>
        <taxon>Pseudomonadati</taxon>
        <taxon>Bacteroidota</taxon>
        <taxon>Chitinophagia</taxon>
        <taxon>Chitinophagales</taxon>
        <taxon>Chitinophagaceae</taxon>
        <taxon>Chitinophaga</taxon>
    </lineage>
</organism>
<keyword evidence="3" id="KW-1185">Reference proteome</keyword>
<proteinExistence type="predicted"/>
<dbReference type="EMBL" id="JAICCF010000001">
    <property type="protein sequence ID" value="MBW8683439.1"/>
    <property type="molecule type" value="Genomic_DNA"/>
</dbReference>
<dbReference type="RefSeq" id="WP_220248660.1">
    <property type="nucleotide sequence ID" value="NZ_JAICCF010000001.1"/>
</dbReference>
<evidence type="ECO:0000256" key="1">
    <source>
        <dbReference type="SAM" id="MobiDB-lite"/>
    </source>
</evidence>
<evidence type="ECO:0000313" key="3">
    <source>
        <dbReference type="Proteomes" id="UP000812961"/>
    </source>
</evidence>
<reference evidence="2 3" key="1">
    <citation type="submission" date="2021-08" db="EMBL/GenBank/DDBJ databases">
        <title>The genome sequence of Chitinophaga sp. B61.</title>
        <authorList>
            <person name="Zhang X."/>
        </authorList>
    </citation>
    <scope>NUCLEOTIDE SEQUENCE [LARGE SCALE GENOMIC DNA]</scope>
    <source>
        <strain evidence="2 3">B61</strain>
    </source>
</reference>